<sequence>MPTPMVLSILRLVAMPLEARNVQQLQLDIAATVVVVVAAAYEGGCGCTSANAERIEVFHHLQASIYTYI</sequence>
<evidence type="ECO:0000313" key="2">
    <source>
        <dbReference type="EMBL" id="CAD6996617.1"/>
    </source>
</evidence>
<protein>
    <submittedName>
        <fullName evidence="2">(Mediterranean fruit fly) hypothetical protein</fullName>
    </submittedName>
</protein>
<comment type="caution">
    <text evidence="2">The sequence shown here is derived from an EMBL/GenBank/DDBJ whole genome shotgun (WGS) entry which is preliminary data.</text>
</comment>
<dbReference type="Proteomes" id="UP000606786">
    <property type="component" value="Unassembled WGS sequence"/>
</dbReference>
<accession>A0A811UFF3</accession>
<evidence type="ECO:0000313" key="3">
    <source>
        <dbReference type="Proteomes" id="UP000606786"/>
    </source>
</evidence>
<evidence type="ECO:0000256" key="1">
    <source>
        <dbReference type="SAM" id="SignalP"/>
    </source>
</evidence>
<reference evidence="2" key="1">
    <citation type="submission" date="2020-11" db="EMBL/GenBank/DDBJ databases">
        <authorList>
            <person name="Whitehead M."/>
        </authorList>
    </citation>
    <scope>NUCLEOTIDE SEQUENCE</scope>
    <source>
        <strain evidence="2">EGII</strain>
    </source>
</reference>
<gene>
    <name evidence="2" type="ORF">CCAP1982_LOCUS5291</name>
</gene>
<feature type="signal peptide" evidence="1">
    <location>
        <begin position="1"/>
        <end position="19"/>
    </location>
</feature>
<keyword evidence="1" id="KW-0732">Signal</keyword>
<organism evidence="2 3">
    <name type="scientific">Ceratitis capitata</name>
    <name type="common">Mediterranean fruit fly</name>
    <name type="synonym">Tephritis capitata</name>
    <dbReference type="NCBI Taxonomy" id="7213"/>
    <lineage>
        <taxon>Eukaryota</taxon>
        <taxon>Metazoa</taxon>
        <taxon>Ecdysozoa</taxon>
        <taxon>Arthropoda</taxon>
        <taxon>Hexapoda</taxon>
        <taxon>Insecta</taxon>
        <taxon>Pterygota</taxon>
        <taxon>Neoptera</taxon>
        <taxon>Endopterygota</taxon>
        <taxon>Diptera</taxon>
        <taxon>Brachycera</taxon>
        <taxon>Muscomorpha</taxon>
        <taxon>Tephritoidea</taxon>
        <taxon>Tephritidae</taxon>
        <taxon>Ceratitis</taxon>
        <taxon>Ceratitis</taxon>
    </lineage>
</organism>
<proteinExistence type="predicted"/>
<dbReference type="EMBL" id="CAJHJT010000012">
    <property type="protein sequence ID" value="CAD6996617.1"/>
    <property type="molecule type" value="Genomic_DNA"/>
</dbReference>
<feature type="chain" id="PRO_5032730813" evidence="1">
    <location>
        <begin position="20"/>
        <end position="69"/>
    </location>
</feature>
<name>A0A811UFF3_CERCA</name>
<dbReference type="AlphaFoldDB" id="A0A811UFF3"/>
<keyword evidence="3" id="KW-1185">Reference proteome</keyword>